<accession>A0A9N7MVZ6</accession>
<dbReference type="Pfam" id="PF05919">
    <property type="entry name" value="Mitovir_RNA_pol"/>
    <property type="match status" value="1"/>
</dbReference>
<sequence>MKRKNLDHLEGEIMLEGKSIPMDGTLDQVRPLFRLQGQMEVYSFDLKSATDRWPLLALFDILVVLFDRMFAGAVRSCLAINRNSKSNAFLGRRRRLVD</sequence>
<name>A0A9N7MVZ6_STRHE</name>
<dbReference type="InterPro" id="IPR008686">
    <property type="entry name" value="RNA_pol_mitovir"/>
</dbReference>
<dbReference type="PANTHER" id="PTHR34456">
    <property type="entry name" value="MITOVIRUS RNA-DEPENDENT RNA POLYMERASE"/>
    <property type="match status" value="1"/>
</dbReference>
<evidence type="ECO:0000313" key="1">
    <source>
        <dbReference type="EMBL" id="CAA0815732.1"/>
    </source>
</evidence>
<evidence type="ECO:0000313" key="2">
    <source>
        <dbReference type="Proteomes" id="UP001153555"/>
    </source>
</evidence>
<gene>
    <name evidence="1" type="ORF">SHERM_15664</name>
</gene>
<dbReference type="OrthoDB" id="1050647at2759"/>
<keyword evidence="2" id="KW-1185">Reference proteome</keyword>
<dbReference type="PANTHER" id="PTHR34456:SF13">
    <property type="entry name" value="REVERSE TRANSCRIPTASE DOMAIN-CONTAINING PROTEIN"/>
    <property type="match status" value="1"/>
</dbReference>
<proteinExistence type="predicted"/>
<organism evidence="1 2">
    <name type="scientific">Striga hermonthica</name>
    <name type="common">Purple witchweed</name>
    <name type="synonym">Buchnera hermonthica</name>
    <dbReference type="NCBI Taxonomy" id="68872"/>
    <lineage>
        <taxon>Eukaryota</taxon>
        <taxon>Viridiplantae</taxon>
        <taxon>Streptophyta</taxon>
        <taxon>Embryophyta</taxon>
        <taxon>Tracheophyta</taxon>
        <taxon>Spermatophyta</taxon>
        <taxon>Magnoliopsida</taxon>
        <taxon>eudicotyledons</taxon>
        <taxon>Gunneridae</taxon>
        <taxon>Pentapetalae</taxon>
        <taxon>asterids</taxon>
        <taxon>lamiids</taxon>
        <taxon>Lamiales</taxon>
        <taxon>Orobanchaceae</taxon>
        <taxon>Buchnereae</taxon>
        <taxon>Striga</taxon>
    </lineage>
</organism>
<protein>
    <submittedName>
        <fullName evidence="1">Uncharacterized mitochondrial protein AtMg01410</fullName>
    </submittedName>
</protein>
<dbReference type="EMBL" id="CACSLK010012816">
    <property type="protein sequence ID" value="CAA0815732.1"/>
    <property type="molecule type" value="Genomic_DNA"/>
</dbReference>
<dbReference type="Proteomes" id="UP001153555">
    <property type="component" value="Unassembled WGS sequence"/>
</dbReference>
<dbReference type="AlphaFoldDB" id="A0A9N7MVZ6"/>
<reference evidence="1" key="1">
    <citation type="submission" date="2019-12" db="EMBL/GenBank/DDBJ databases">
        <authorList>
            <person name="Scholes J."/>
        </authorList>
    </citation>
    <scope>NUCLEOTIDE SEQUENCE</scope>
</reference>
<comment type="caution">
    <text evidence="1">The sequence shown here is derived from an EMBL/GenBank/DDBJ whole genome shotgun (WGS) entry which is preliminary data.</text>
</comment>